<dbReference type="Proteomes" id="UP000663852">
    <property type="component" value="Unassembled WGS sequence"/>
</dbReference>
<sequence>MSDTQSTSNVGVGREGVRVDFRALVPFSGGYSPEQVRGGLSGPRLGGHPSAIWRKITIYHSNQDGSYCLTSCGWSRTVARRERRERLRTRHPEAPPPTTTSTVVEANGNEEVQEDNTEREDDGPSNTPQPTIIIYNSNMGDNIGGQATSQMATLNLSDEEC</sequence>
<dbReference type="EMBL" id="CAJNOJ010000873">
    <property type="protein sequence ID" value="CAF1530435.1"/>
    <property type="molecule type" value="Genomic_DNA"/>
</dbReference>
<evidence type="ECO:0000313" key="5">
    <source>
        <dbReference type="Proteomes" id="UP000663852"/>
    </source>
</evidence>
<dbReference type="AlphaFoldDB" id="A0A815VH59"/>
<dbReference type="EMBL" id="CAJNOR010001833">
    <property type="protein sequence ID" value="CAF1206811.1"/>
    <property type="molecule type" value="Genomic_DNA"/>
</dbReference>
<evidence type="ECO:0000313" key="2">
    <source>
        <dbReference type="EMBL" id="CAF1206811.1"/>
    </source>
</evidence>
<feature type="region of interest" description="Disordered" evidence="1">
    <location>
        <begin position="80"/>
        <end position="146"/>
    </location>
</feature>
<evidence type="ECO:0000313" key="3">
    <source>
        <dbReference type="EMBL" id="CAF1530435.1"/>
    </source>
</evidence>
<comment type="caution">
    <text evidence="3">The sequence shown here is derived from an EMBL/GenBank/DDBJ whole genome shotgun (WGS) entry which is preliminary data.</text>
</comment>
<protein>
    <submittedName>
        <fullName evidence="3">Uncharacterized protein</fullName>
    </submittedName>
</protein>
<gene>
    <name evidence="3" type="ORF">EDS130_LOCUS44530</name>
    <name evidence="2" type="ORF">XAT740_LOCUS23972</name>
</gene>
<organism evidence="3 5">
    <name type="scientific">Adineta ricciae</name>
    <name type="common">Rotifer</name>
    <dbReference type="NCBI Taxonomy" id="249248"/>
    <lineage>
        <taxon>Eukaryota</taxon>
        <taxon>Metazoa</taxon>
        <taxon>Spiralia</taxon>
        <taxon>Gnathifera</taxon>
        <taxon>Rotifera</taxon>
        <taxon>Eurotatoria</taxon>
        <taxon>Bdelloidea</taxon>
        <taxon>Adinetida</taxon>
        <taxon>Adinetidae</taxon>
        <taxon>Adineta</taxon>
    </lineage>
</organism>
<feature type="compositionally biased region" description="Basic and acidic residues" evidence="1">
    <location>
        <begin position="80"/>
        <end position="93"/>
    </location>
</feature>
<keyword evidence="4" id="KW-1185">Reference proteome</keyword>
<reference evidence="3" key="1">
    <citation type="submission" date="2021-02" db="EMBL/GenBank/DDBJ databases">
        <authorList>
            <person name="Nowell W R."/>
        </authorList>
    </citation>
    <scope>NUCLEOTIDE SEQUENCE</scope>
</reference>
<dbReference type="Proteomes" id="UP000663828">
    <property type="component" value="Unassembled WGS sequence"/>
</dbReference>
<accession>A0A815VH59</accession>
<evidence type="ECO:0000313" key="4">
    <source>
        <dbReference type="Proteomes" id="UP000663828"/>
    </source>
</evidence>
<feature type="compositionally biased region" description="Acidic residues" evidence="1">
    <location>
        <begin position="111"/>
        <end position="123"/>
    </location>
</feature>
<feature type="compositionally biased region" description="Polar residues" evidence="1">
    <location>
        <begin position="124"/>
        <end position="146"/>
    </location>
</feature>
<proteinExistence type="predicted"/>
<evidence type="ECO:0000256" key="1">
    <source>
        <dbReference type="SAM" id="MobiDB-lite"/>
    </source>
</evidence>
<name>A0A815VH59_ADIRI</name>